<dbReference type="PANTHER" id="PTHR10201">
    <property type="entry name" value="MATRIX METALLOPROTEINASE"/>
    <property type="match status" value="1"/>
</dbReference>
<feature type="domain" description="Peptidoglycan binding-like" evidence="2">
    <location>
        <begin position="106"/>
        <end position="160"/>
    </location>
</feature>
<reference evidence="4" key="1">
    <citation type="journal article" date="2019" name="Int. J. Syst. Evol. Microbiol.">
        <title>The Global Catalogue of Microorganisms (GCM) 10K type strain sequencing project: providing services to taxonomists for standard genome sequencing and annotation.</title>
        <authorList>
            <consortium name="The Broad Institute Genomics Platform"/>
            <consortium name="The Broad Institute Genome Sequencing Center for Infectious Disease"/>
            <person name="Wu L."/>
            <person name="Ma J."/>
        </authorList>
    </citation>
    <scope>NUCLEOTIDE SEQUENCE [LARGE SCALE GENOMIC DNA]</scope>
    <source>
        <strain evidence="4">CCM 7282</strain>
    </source>
</reference>
<dbReference type="PANTHER" id="PTHR10201:SF323">
    <property type="entry name" value="MATRIX METALLOPROTEINASE-21"/>
    <property type="match status" value="1"/>
</dbReference>
<evidence type="ECO:0000259" key="2">
    <source>
        <dbReference type="Pfam" id="PF01471"/>
    </source>
</evidence>
<proteinExistence type="predicted"/>
<dbReference type="Pfam" id="PF01471">
    <property type="entry name" value="PG_binding_1"/>
    <property type="match status" value="3"/>
</dbReference>
<comment type="caution">
    <text evidence="3">The sequence shown here is derived from an EMBL/GenBank/DDBJ whole genome shotgun (WGS) entry which is preliminary data.</text>
</comment>
<dbReference type="SUPFAM" id="SSF47090">
    <property type="entry name" value="PGBD-like"/>
    <property type="match status" value="3"/>
</dbReference>
<keyword evidence="1" id="KW-0645">Protease</keyword>
<dbReference type="InterPro" id="IPR036366">
    <property type="entry name" value="PGBDSf"/>
</dbReference>
<accession>A0ABQ1NV03</accession>
<name>A0ABQ1NV03_9BACI</name>
<evidence type="ECO:0000256" key="1">
    <source>
        <dbReference type="ARBA" id="ARBA00023049"/>
    </source>
</evidence>
<sequence length="427" mass="49334">MASDALIEELSETGENNEIRNNPVALHTLTEGMHHDDIKEFKLKLNWLGYGKSKITPKFGPYFKEQVMKFQSDYQLPITGKIDEETKEKIDSVLLQLDSLDHEEDRLQLLANTLERLGFGEALETSSPDKQRIEASIRNFQSYYHLESTGNVNAETFGKMKTLLLSPYQLGEKNENIIKLKQKLNALGYGRLKVTSKFGSLMEKKLKKFQQDYGLPVSGIADEITISKMKLAQQVKERVTYSNYDVSLKDAVKQKQETMQDDVMSRLDPNNFINDSKKKFYFVDLFRSNVAGSISTLNKLLESDDRLKGKGQTIVEAADRWNINELFLLTHALYPIHPETYLGEGDDISDWTRKVKSHYDSSQNTLYKMYCNPEEIQEGNAQDDTDVEWVTKQMENLYQLYQALDTYTLYLEIPVYRDRPVEKYIRG</sequence>
<feature type="domain" description="Peptidoglycan binding-like" evidence="2">
    <location>
        <begin position="35"/>
        <end position="89"/>
    </location>
</feature>
<keyword evidence="1" id="KW-0482">Metalloprotease</keyword>
<organism evidence="3 4">
    <name type="scientific">Thalassobacillus devorans</name>
    <dbReference type="NCBI Taxonomy" id="279813"/>
    <lineage>
        <taxon>Bacteria</taxon>
        <taxon>Bacillati</taxon>
        <taxon>Bacillota</taxon>
        <taxon>Bacilli</taxon>
        <taxon>Bacillales</taxon>
        <taxon>Bacillaceae</taxon>
        <taxon>Thalassobacillus</taxon>
    </lineage>
</organism>
<gene>
    <name evidence="3" type="ORF">GCM10007216_15140</name>
</gene>
<dbReference type="InterPro" id="IPR002477">
    <property type="entry name" value="Peptidoglycan-bd-like"/>
</dbReference>
<dbReference type="Proteomes" id="UP000619534">
    <property type="component" value="Unassembled WGS sequence"/>
</dbReference>
<feature type="domain" description="Peptidoglycan binding-like" evidence="2">
    <location>
        <begin position="174"/>
        <end position="229"/>
    </location>
</feature>
<protein>
    <recommendedName>
        <fullName evidence="2">Peptidoglycan binding-like domain-containing protein</fullName>
    </recommendedName>
</protein>
<dbReference type="InterPro" id="IPR036365">
    <property type="entry name" value="PGBD-like_sf"/>
</dbReference>
<dbReference type="Gene3D" id="1.10.101.10">
    <property type="entry name" value="PGBD-like superfamily/PGBD"/>
    <property type="match status" value="3"/>
</dbReference>
<evidence type="ECO:0000313" key="4">
    <source>
        <dbReference type="Proteomes" id="UP000619534"/>
    </source>
</evidence>
<evidence type="ECO:0000313" key="3">
    <source>
        <dbReference type="EMBL" id="GGC85392.1"/>
    </source>
</evidence>
<keyword evidence="1" id="KW-0378">Hydrolase</keyword>
<dbReference type="EMBL" id="BMCJ01000002">
    <property type="protein sequence ID" value="GGC85392.1"/>
    <property type="molecule type" value="Genomic_DNA"/>
</dbReference>
<keyword evidence="4" id="KW-1185">Reference proteome</keyword>